<feature type="transmembrane region" description="Helical" evidence="1">
    <location>
        <begin position="61"/>
        <end position="81"/>
    </location>
</feature>
<gene>
    <name evidence="2" type="ORF">Athai_39220</name>
</gene>
<dbReference type="Pfam" id="PF13781">
    <property type="entry name" value="DoxX_3"/>
    <property type="match status" value="1"/>
</dbReference>
<name>A0A7R7DRE4_9ACTN</name>
<dbReference type="EMBL" id="AP023355">
    <property type="protein sequence ID" value="BCJ36419.1"/>
    <property type="molecule type" value="Genomic_DNA"/>
</dbReference>
<evidence type="ECO:0008006" key="4">
    <source>
        <dbReference type="Google" id="ProtNLM"/>
    </source>
</evidence>
<keyword evidence="1" id="KW-0472">Membrane</keyword>
<dbReference type="Proteomes" id="UP000611640">
    <property type="component" value="Chromosome"/>
</dbReference>
<reference evidence="2 3" key="1">
    <citation type="submission" date="2020-08" db="EMBL/GenBank/DDBJ databases">
        <title>Whole genome shotgun sequence of Actinocatenispora thailandica NBRC 105041.</title>
        <authorList>
            <person name="Komaki H."/>
            <person name="Tamura T."/>
        </authorList>
    </citation>
    <scope>NUCLEOTIDE SEQUENCE [LARGE SCALE GENOMIC DNA]</scope>
    <source>
        <strain evidence="2 3">NBRC 105041</strain>
    </source>
</reference>
<evidence type="ECO:0000256" key="1">
    <source>
        <dbReference type="SAM" id="Phobius"/>
    </source>
</evidence>
<feature type="transmembrane region" description="Helical" evidence="1">
    <location>
        <begin position="119"/>
        <end position="137"/>
    </location>
</feature>
<accession>A0A7R7DRE4</accession>
<proteinExistence type="predicted"/>
<dbReference type="AlphaFoldDB" id="A0A7R7DRE4"/>
<organism evidence="2 3">
    <name type="scientific">Actinocatenispora thailandica</name>
    <dbReference type="NCBI Taxonomy" id="227318"/>
    <lineage>
        <taxon>Bacteria</taxon>
        <taxon>Bacillati</taxon>
        <taxon>Actinomycetota</taxon>
        <taxon>Actinomycetes</taxon>
        <taxon>Micromonosporales</taxon>
        <taxon>Micromonosporaceae</taxon>
        <taxon>Actinocatenispora</taxon>
    </lineage>
</organism>
<evidence type="ECO:0000313" key="2">
    <source>
        <dbReference type="EMBL" id="BCJ36419.1"/>
    </source>
</evidence>
<keyword evidence="1" id="KW-0812">Transmembrane</keyword>
<dbReference type="InterPro" id="IPR025695">
    <property type="entry name" value="DoxX-like"/>
</dbReference>
<keyword evidence="1" id="KW-1133">Transmembrane helix</keyword>
<keyword evidence="3" id="KW-1185">Reference proteome</keyword>
<evidence type="ECO:0000313" key="3">
    <source>
        <dbReference type="Proteomes" id="UP000611640"/>
    </source>
</evidence>
<sequence length="143" mass="15259">MSRTRSRLDATGGRWHGTVHRVAAVTVTLVWWYEGSWEKILAGSADQRAIVASVPWLPASLVSDAVLAIGIAEIGLGLWVLTGVRPRLAALAQTTALVAFNAGGLAFGHRYLTQPAAMLARNVTFLALCWLVALSAGRSGRRP</sequence>
<dbReference type="KEGG" id="atl:Athai_39220"/>
<protein>
    <recommendedName>
        <fullName evidence="4">DoxX family protein</fullName>
    </recommendedName>
</protein>
<feature type="transmembrane region" description="Helical" evidence="1">
    <location>
        <begin position="88"/>
        <end position="107"/>
    </location>
</feature>
<dbReference type="RefSeq" id="WP_203962795.1">
    <property type="nucleotide sequence ID" value="NZ_AP023355.1"/>
</dbReference>